<dbReference type="RefSeq" id="WP_072356878.1">
    <property type="nucleotide sequence ID" value="NZ_CP139972.1"/>
</dbReference>
<dbReference type="EMBL" id="FPIZ01000001">
    <property type="protein sequence ID" value="SFW16529.1"/>
    <property type="molecule type" value="Genomic_DNA"/>
</dbReference>
<name>A0A1K1M090_9BACT</name>
<protein>
    <recommendedName>
        <fullName evidence="1">PH domain-containing protein</fullName>
    </recommendedName>
</protein>
<evidence type="ECO:0000259" key="1">
    <source>
        <dbReference type="PROSITE" id="PS50003"/>
    </source>
</evidence>
<accession>A0A1K1M090</accession>
<reference evidence="3 5" key="2">
    <citation type="submission" date="2023-11" db="EMBL/GenBank/DDBJ databases">
        <title>MicrobeMod: A computational toolkit for identifying prokaryotic methylation and restriction-modification with nanopore sequencing.</title>
        <authorList>
            <person name="Crits-Christoph A."/>
            <person name="Kang S.C."/>
            <person name="Lee H."/>
            <person name="Ostrov N."/>
        </authorList>
    </citation>
    <scope>NUCLEOTIDE SEQUENCE [LARGE SCALE GENOMIC DNA]</scope>
    <source>
        <strain evidence="3 5">ATCC 23090</strain>
    </source>
</reference>
<evidence type="ECO:0000313" key="3">
    <source>
        <dbReference type="EMBL" id="WQG89654.1"/>
    </source>
</evidence>
<dbReference type="STRING" id="1004.SAMN05661012_00346"/>
<organism evidence="2 4">
    <name type="scientific">Chitinophaga sancti</name>
    <dbReference type="NCBI Taxonomy" id="1004"/>
    <lineage>
        <taxon>Bacteria</taxon>
        <taxon>Pseudomonadati</taxon>
        <taxon>Bacteroidota</taxon>
        <taxon>Chitinophagia</taxon>
        <taxon>Chitinophagales</taxon>
        <taxon>Chitinophagaceae</taxon>
        <taxon>Chitinophaga</taxon>
    </lineage>
</organism>
<evidence type="ECO:0000313" key="2">
    <source>
        <dbReference type="EMBL" id="SFW16529.1"/>
    </source>
</evidence>
<dbReference type="Proteomes" id="UP001326715">
    <property type="component" value="Chromosome"/>
</dbReference>
<dbReference type="PROSITE" id="PS50003">
    <property type="entry name" value="PH_DOMAIN"/>
    <property type="match status" value="1"/>
</dbReference>
<proteinExistence type="predicted"/>
<dbReference type="EMBL" id="CP140154">
    <property type="protein sequence ID" value="WQG89654.1"/>
    <property type="molecule type" value="Genomic_DNA"/>
</dbReference>
<feature type="domain" description="PH" evidence="1">
    <location>
        <begin position="1"/>
        <end position="57"/>
    </location>
</feature>
<evidence type="ECO:0000313" key="4">
    <source>
        <dbReference type="Proteomes" id="UP000183788"/>
    </source>
</evidence>
<gene>
    <name evidence="2" type="ORF">SAMN05661012_00346</name>
    <name evidence="3" type="ORF">SR876_32490</name>
</gene>
<sequence length="71" mass="8633">MADNTNEKLDALQKKFDRLFELARRTRGLQREYFKYRASSDLEKAKQWEKSLDAFINEEQKSRESKQKELF</sequence>
<reference evidence="2 4" key="1">
    <citation type="submission" date="2016-11" db="EMBL/GenBank/DDBJ databases">
        <authorList>
            <person name="Jaros S."/>
            <person name="Januszkiewicz K."/>
            <person name="Wedrychowicz H."/>
        </authorList>
    </citation>
    <scope>NUCLEOTIDE SEQUENCE [LARGE SCALE GENOMIC DNA]</scope>
    <source>
        <strain evidence="2 4">DSM 784</strain>
    </source>
</reference>
<dbReference type="AlphaFoldDB" id="A0A1K1M090"/>
<keyword evidence="5" id="KW-1185">Reference proteome</keyword>
<dbReference type="InterPro" id="IPR001849">
    <property type="entry name" value="PH_domain"/>
</dbReference>
<evidence type="ECO:0000313" key="5">
    <source>
        <dbReference type="Proteomes" id="UP001326715"/>
    </source>
</evidence>
<dbReference type="Proteomes" id="UP000183788">
    <property type="component" value="Unassembled WGS sequence"/>
</dbReference>